<evidence type="ECO:0000313" key="3">
    <source>
        <dbReference type="EMBL" id="PWI67378.1"/>
    </source>
</evidence>
<feature type="region of interest" description="Disordered" evidence="1">
    <location>
        <begin position="177"/>
        <end position="202"/>
    </location>
</feature>
<evidence type="ECO:0000313" key="5">
    <source>
        <dbReference type="Proteomes" id="UP001287286"/>
    </source>
</evidence>
<reference evidence="2" key="3">
    <citation type="submission" date="2023-11" db="EMBL/GenBank/DDBJ databases">
        <authorList>
            <person name="Beijen E."/>
            <person name="Ohm R.A."/>
        </authorList>
    </citation>
    <scope>NUCLEOTIDE SEQUENCE</scope>
    <source>
        <strain evidence="2">CBS 150709</strain>
    </source>
</reference>
<dbReference type="EMBL" id="LCWV01000019">
    <property type="protein sequence ID" value="PWI67378.1"/>
    <property type="molecule type" value="Genomic_DNA"/>
</dbReference>
<dbReference type="Proteomes" id="UP001287286">
    <property type="component" value="Unassembled WGS sequence"/>
</dbReference>
<protein>
    <submittedName>
        <fullName evidence="3">Uncharacterized protein</fullName>
    </submittedName>
</protein>
<name>A0A2U3DYN8_PURLI</name>
<sequence>MPSLIEMSDVGYRRVPTKSQGSSPSGSHGLTGGATKRLMSMQSAVLLPSPYTSQRDGWAIEWRSMPCQLSRRHNLNIRHEIGPVVPSFSCAPVWPLALQIADRAGTSCQGTRCLASGDTSPNLARQGQRGPRSVVDRDLQESRKRGGRLTRGIVCDGAVQATHGSTATRLPRRLEANKSFQKNGVPAEPRRGGTRHRRPGSAGGAIAGAVAANLRVVPEHLGRLPKAVRLP</sequence>
<dbReference type="EMBL" id="JAWRVI010000002">
    <property type="protein sequence ID" value="KAK4094891.1"/>
    <property type="molecule type" value="Genomic_DNA"/>
</dbReference>
<keyword evidence="5" id="KW-1185">Reference proteome</keyword>
<reference evidence="3 4" key="2">
    <citation type="journal article" date="2016" name="Front. Microbiol.">
        <title>Genome and transcriptome sequences reveal the specific parasitism of the nematophagous Purpureocillium lilacinum 36-1.</title>
        <authorList>
            <person name="Xie J."/>
            <person name="Li S."/>
            <person name="Mo C."/>
            <person name="Xiao X."/>
            <person name="Peng D."/>
            <person name="Wang G."/>
            <person name="Xiao Y."/>
        </authorList>
    </citation>
    <scope>NUCLEOTIDE SEQUENCE [LARGE SCALE GENOMIC DNA]</scope>
    <source>
        <strain evidence="3 4">36-1</strain>
    </source>
</reference>
<feature type="region of interest" description="Disordered" evidence="1">
    <location>
        <begin position="114"/>
        <end position="146"/>
    </location>
</feature>
<accession>A0A2U3DYN8</accession>
<evidence type="ECO:0000313" key="4">
    <source>
        <dbReference type="Proteomes" id="UP000245956"/>
    </source>
</evidence>
<reference evidence="3" key="1">
    <citation type="submission" date="2015-05" db="EMBL/GenBank/DDBJ databases">
        <authorList>
            <person name="Wang D.B."/>
            <person name="Wang M."/>
        </authorList>
    </citation>
    <scope>NUCLEOTIDE SEQUENCE</scope>
    <source>
        <strain evidence="3">36-1</strain>
    </source>
</reference>
<feature type="region of interest" description="Disordered" evidence="1">
    <location>
        <begin position="14"/>
        <end position="33"/>
    </location>
</feature>
<comment type="caution">
    <text evidence="3">The sequence shown here is derived from an EMBL/GenBank/DDBJ whole genome shotgun (WGS) entry which is preliminary data.</text>
</comment>
<dbReference type="AlphaFoldDB" id="A0A2U3DYN8"/>
<dbReference type="Proteomes" id="UP000245956">
    <property type="component" value="Unassembled WGS sequence"/>
</dbReference>
<organism evidence="3 4">
    <name type="scientific">Purpureocillium lilacinum</name>
    <name type="common">Paecilomyces lilacinus</name>
    <dbReference type="NCBI Taxonomy" id="33203"/>
    <lineage>
        <taxon>Eukaryota</taxon>
        <taxon>Fungi</taxon>
        <taxon>Dikarya</taxon>
        <taxon>Ascomycota</taxon>
        <taxon>Pezizomycotina</taxon>
        <taxon>Sordariomycetes</taxon>
        <taxon>Hypocreomycetidae</taxon>
        <taxon>Hypocreales</taxon>
        <taxon>Ophiocordycipitaceae</taxon>
        <taxon>Purpureocillium</taxon>
    </lineage>
</organism>
<gene>
    <name evidence="3" type="ORF">PCL_03146</name>
    <name evidence="2" type="ORF">Purlil1_587</name>
</gene>
<reference evidence="2 5" key="4">
    <citation type="journal article" date="2024" name="Microbiol. Resour. Announc.">
        <title>Genome annotations for the ascomycete fungi Trichoderma harzianum, Trichoderma aggressivum, and Purpureocillium lilacinum.</title>
        <authorList>
            <person name="Beijen E.P.W."/>
            <person name="Ohm R.A."/>
        </authorList>
    </citation>
    <scope>NUCLEOTIDE SEQUENCE [LARGE SCALE GENOMIC DNA]</scope>
    <source>
        <strain evidence="2 5">CBS 150709</strain>
    </source>
</reference>
<evidence type="ECO:0000256" key="1">
    <source>
        <dbReference type="SAM" id="MobiDB-lite"/>
    </source>
</evidence>
<evidence type="ECO:0000313" key="2">
    <source>
        <dbReference type="EMBL" id="KAK4094891.1"/>
    </source>
</evidence>
<feature type="compositionally biased region" description="Polar residues" evidence="1">
    <location>
        <begin position="17"/>
        <end position="28"/>
    </location>
</feature>
<feature type="compositionally biased region" description="Basic and acidic residues" evidence="1">
    <location>
        <begin position="134"/>
        <end position="144"/>
    </location>
</feature>
<proteinExistence type="predicted"/>